<gene>
    <name evidence="1" type="ORF">SDC9_121103</name>
</gene>
<protein>
    <submittedName>
        <fullName evidence="1">Uncharacterized protein</fullName>
    </submittedName>
</protein>
<organism evidence="1">
    <name type="scientific">bioreactor metagenome</name>
    <dbReference type="NCBI Taxonomy" id="1076179"/>
    <lineage>
        <taxon>unclassified sequences</taxon>
        <taxon>metagenomes</taxon>
        <taxon>ecological metagenomes</taxon>
    </lineage>
</organism>
<evidence type="ECO:0000313" key="1">
    <source>
        <dbReference type="EMBL" id="MPM74118.1"/>
    </source>
</evidence>
<sequence length="252" mass="27702">MLFRCAFEYHGSMAEDGNLVREVLYLLKLVADEDDGELAAHPLQQYDQLISLLGGECAGGLIKDEEACTEAEGFHQLDPLLLANGELPDIRVGINKEPVFFRYFIDALANHTQVQLDRRPSLLVAECNVLQHGHIGNQHILLVDHAQSCVKGVVGGFEVNFLPVDEDPSFIWLVETHQDVHQGCLSSTVLANQSQDFSLFYGEGDVITGKHSGKALGDVLHPEAGNLLMCDFHGGILRTKSKKIQSCRICPA</sequence>
<proteinExistence type="predicted"/>
<name>A0A645CB44_9ZZZZ</name>
<dbReference type="EMBL" id="VSSQ01025762">
    <property type="protein sequence ID" value="MPM74118.1"/>
    <property type="molecule type" value="Genomic_DNA"/>
</dbReference>
<dbReference type="AlphaFoldDB" id="A0A645CB44"/>
<dbReference type="AntiFam" id="ANF00095">
    <property type="entry name" value="Shadow ORF (opposite ABC transporters)"/>
</dbReference>
<reference evidence="1" key="1">
    <citation type="submission" date="2019-08" db="EMBL/GenBank/DDBJ databases">
        <authorList>
            <person name="Kucharzyk K."/>
            <person name="Murdoch R.W."/>
            <person name="Higgins S."/>
            <person name="Loffler F."/>
        </authorList>
    </citation>
    <scope>NUCLEOTIDE SEQUENCE</scope>
</reference>
<comment type="caution">
    <text evidence="1">The sequence shown here is derived from an EMBL/GenBank/DDBJ whole genome shotgun (WGS) entry which is preliminary data.</text>
</comment>
<accession>A0A645CB44</accession>